<dbReference type="KEGG" id="snw:BBN63_30005"/>
<evidence type="ECO:0000259" key="3">
    <source>
        <dbReference type="SMART" id="SM00822"/>
    </source>
</evidence>
<keyword evidence="5" id="KW-1185">Reference proteome</keyword>
<gene>
    <name evidence="4" type="ORF">BBN63_30005</name>
</gene>
<dbReference type="InterPro" id="IPR002347">
    <property type="entry name" value="SDR_fam"/>
</dbReference>
<dbReference type="PANTHER" id="PTHR43639">
    <property type="entry name" value="OXIDOREDUCTASE, SHORT-CHAIN DEHYDROGENASE/REDUCTASE FAMILY (AFU_ORTHOLOGUE AFUA_5G02870)"/>
    <property type="match status" value="1"/>
</dbReference>
<protein>
    <submittedName>
        <fullName evidence="4">3-ketoacyl-ACP reductase</fullName>
    </submittedName>
</protein>
<organism evidence="4 5">
    <name type="scientific">Streptomyces niveus</name>
    <name type="common">Streptomyces spheroides</name>
    <dbReference type="NCBI Taxonomy" id="193462"/>
    <lineage>
        <taxon>Bacteria</taxon>
        <taxon>Bacillati</taxon>
        <taxon>Actinomycetota</taxon>
        <taxon>Actinomycetes</taxon>
        <taxon>Kitasatosporales</taxon>
        <taxon>Streptomycetaceae</taxon>
        <taxon>Streptomyces</taxon>
    </lineage>
</organism>
<evidence type="ECO:0000256" key="2">
    <source>
        <dbReference type="ARBA" id="ARBA00023002"/>
    </source>
</evidence>
<evidence type="ECO:0000256" key="1">
    <source>
        <dbReference type="ARBA" id="ARBA00006484"/>
    </source>
</evidence>
<evidence type="ECO:0000313" key="5">
    <source>
        <dbReference type="Proteomes" id="UP000189677"/>
    </source>
</evidence>
<dbReference type="GO" id="GO:0016491">
    <property type="term" value="F:oxidoreductase activity"/>
    <property type="evidence" value="ECO:0007669"/>
    <property type="project" value="UniProtKB-KW"/>
</dbReference>
<evidence type="ECO:0000313" key="4">
    <source>
        <dbReference type="EMBL" id="AQU71338.1"/>
    </source>
</evidence>
<name>A0A1U9R4B7_STRNV</name>
<dbReference type="AlphaFoldDB" id="A0A1U9R4B7"/>
<dbReference type="PRINTS" id="PR00080">
    <property type="entry name" value="SDRFAMILY"/>
</dbReference>
<accession>A0A1U9R4B7</accession>
<sequence length="251" mass="25792">MGGAMAVLTGKAAVVTGGSRGIGRAVVLRLARDGADVVFNYARSREAADEVVRQAGKAGGNVTAVQLDLAGPGAAEELLATAERRLGGLDILVNNAAVHTDVVPLARTTEADFDRVMAVNAKSVFLTVRYAARHMRDGGRIVNISTLNTVFPAPGNAPYAASKGALEQLTLVASRELGARGITVNAVSPGATDTDLLNAANEPEKLAMAVAMTSLGRLGRPEDVADVVAFLAGPDGRWLTGQNIRANGGVL</sequence>
<dbReference type="EMBL" id="CP018047">
    <property type="protein sequence ID" value="AQU71338.1"/>
    <property type="molecule type" value="Genomic_DNA"/>
</dbReference>
<dbReference type="Gene3D" id="3.40.50.720">
    <property type="entry name" value="NAD(P)-binding Rossmann-like Domain"/>
    <property type="match status" value="1"/>
</dbReference>
<keyword evidence="2" id="KW-0560">Oxidoreductase</keyword>
<dbReference type="Pfam" id="PF13561">
    <property type="entry name" value="adh_short_C2"/>
    <property type="match status" value="1"/>
</dbReference>
<dbReference type="PRINTS" id="PR00081">
    <property type="entry name" value="GDHRDH"/>
</dbReference>
<feature type="domain" description="Ketoreductase" evidence="3">
    <location>
        <begin position="11"/>
        <end position="190"/>
    </location>
</feature>
<dbReference type="FunFam" id="3.40.50.720:FF:000084">
    <property type="entry name" value="Short-chain dehydrogenase reductase"/>
    <property type="match status" value="1"/>
</dbReference>
<dbReference type="SUPFAM" id="SSF51735">
    <property type="entry name" value="NAD(P)-binding Rossmann-fold domains"/>
    <property type="match status" value="1"/>
</dbReference>
<comment type="similarity">
    <text evidence="1">Belongs to the short-chain dehydrogenases/reductases (SDR) family.</text>
</comment>
<dbReference type="PANTHER" id="PTHR43639:SF1">
    <property type="entry name" value="SHORT-CHAIN DEHYDROGENASE_REDUCTASE FAMILY PROTEIN"/>
    <property type="match status" value="1"/>
</dbReference>
<reference evidence="4 5" key="1">
    <citation type="submission" date="2016-11" db="EMBL/GenBank/DDBJ databases">
        <title>Complete genome sequence of Streptomyces niveus SCSIO 3406.</title>
        <authorList>
            <person name="Zhu Q."/>
            <person name="Cheng W."/>
            <person name="Song Y."/>
            <person name="Li Q."/>
            <person name="Ju J."/>
        </authorList>
    </citation>
    <scope>NUCLEOTIDE SEQUENCE [LARGE SCALE GENOMIC DNA]</scope>
    <source>
        <strain evidence="4 5">SCSIO 3406</strain>
    </source>
</reference>
<dbReference type="Proteomes" id="UP000189677">
    <property type="component" value="Chromosome"/>
</dbReference>
<proteinExistence type="inferred from homology"/>
<dbReference type="SMART" id="SM00822">
    <property type="entry name" value="PKS_KR"/>
    <property type="match status" value="1"/>
</dbReference>
<dbReference type="InterPro" id="IPR036291">
    <property type="entry name" value="NAD(P)-bd_dom_sf"/>
</dbReference>
<dbReference type="InterPro" id="IPR057326">
    <property type="entry name" value="KR_dom"/>
</dbReference>